<dbReference type="InterPro" id="IPR051820">
    <property type="entry name" value="FAD-binding_MO"/>
</dbReference>
<keyword evidence="5" id="KW-0521">NADP</keyword>
<dbReference type="InterPro" id="IPR036188">
    <property type="entry name" value="FAD/NAD-bd_sf"/>
</dbReference>
<dbReference type="Gene3D" id="3.50.50.60">
    <property type="entry name" value="FAD/NAD(P)-binding domain"/>
    <property type="match status" value="2"/>
</dbReference>
<dbReference type="GO" id="GO:0004497">
    <property type="term" value="F:monooxygenase activity"/>
    <property type="evidence" value="ECO:0007669"/>
    <property type="project" value="UniProtKB-KW"/>
</dbReference>
<evidence type="ECO:0000256" key="3">
    <source>
        <dbReference type="ARBA" id="ARBA00022630"/>
    </source>
</evidence>
<sequence length="530" mass="57744">MKDHYDVLVVGAGLSGIDAGYRLQTSCPGVDYAILEARESLGGTWDLFRYPGIRSDSDMFTLGLPFEPWTGAKSIADGADILQYLKDTAAKYGIDRRISYSTKVIAADWSSQDARWTLTTQSAAGEHTVSANFVYFSCGYYNYTDPYRPDIPGLADFSGQVIHPQFWPANGVDVAGRTVTVIGSGATAMTLVPALARQGAHVTMLQRSPSYVLSLAARDTIADRLRKVLPAKQAYAAIRLKNAATTVGFYEFCRRVPGAATKILRSGVARQLEGSSVDLAAFTPRYRPWDQRLCIVPDADLFTAIREHDVDVVTDTIDRVEPTAIHTSSGQRIESDIIVTATGLRLQMVGGATVSVDGEVCDPGERYIYRGMMLEGVPNAAVCIGYTNASWTLRADLSAQYFCKFVNYVRSNGYASGTPTVPEAMPATPALDLASGYVQRSIAELPKQGDRKPWFLKQNYFVDRRDAKRADVTADMTFVRPGETRSRSSLSRSPLSRSPLSRVTASSPSDGEIAPSLDELAVTREAERAG</sequence>
<dbReference type="OrthoDB" id="5168853at2"/>
<keyword evidence="4" id="KW-0274">FAD</keyword>
<dbReference type="FunFam" id="3.50.50.60:FF:000228">
    <property type="entry name" value="FAD-containing monooxygenase EthA"/>
    <property type="match status" value="1"/>
</dbReference>
<dbReference type="Proteomes" id="UP000271678">
    <property type="component" value="Unassembled WGS sequence"/>
</dbReference>
<dbReference type="PANTHER" id="PTHR43872:SF1">
    <property type="entry name" value="MONOOXYGENASE, PUTATIVE (AFU_ORTHOLOGUE AFUA_8G02570)-RELATED"/>
    <property type="match status" value="1"/>
</dbReference>
<feature type="region of interest" description="Disordered" evidence="8">
    <location>
        <begin position="481"/>
        <end position="530"/>
    </location>
</feature>
<name>A0A3M9M5R3_9MICO</name>
<feature type="compositionally biased region" description="Low complexity" evidence="8">
    <location>
        <begin position="487"/>
        <end position="502"/>
    </location>
</feature>
<comment type="cofactor">
    <cofactor evidence="1">
        <name>FAD</name>
        <dbReference type="ChEBI" id="CHEBI:57692"/>
    </cofactor>
</comment>
<accession>A0A3M9M5R3</accession>
<keyword evidence="3" id="KW-0285">Flavoprotein</keyword>
<evidence type="ECO:0000256" key="4">
    <source>
        <dbReference type="ARBA" id="ARBA00022827"/>
    </source>
</evidence>
<keyword evidence="7" id="KW-0503">Monooxygenase</keyword>
<reference evidence="9 10" key="1">
    <citation type="submission" date="2018-11" db="EMBL/GenBank/DDBJ databases">
        <title>Draft genome of Simplicispira Flexivirga sp. BO-16.</title>
        <authorList>
            <person name="Im W.T."/>
        </authorList>
    </citation>
    <scope>NUCLEOTIDE SEQUENCE [LARGE SCALE GENOMIC DNA]</scope>
    <source>
        <strain evidence="9 10">BO-16</strain>
    </source>
</reference>
<evidence type="ECO:0000256" key="6">
    <source>
        <dbReference type="ARBA" id="ARBA00023002"/>
    </source>
</evidence>
<dbReference type="PRINTS" id="PR00411">
    <property type="entry name" value="PNDRDTASEI"/>
</dbReference>
<comment type="caution">
    <text evidence="9">The sequence shown here is derived from an EMBL/GenBank/DDBJ whole genome shotgun (WGS) entry which is preliminary data.</text>
</comment>
<feature type="compositionally biased region" description="Basic and acidic residues" evidence="8">
    <location>
        <begin position="521"/>
        <end position="530"/>
    </location>
</feature>
<dbReference type="SUPFAM" id="SSF51905">
    <property type="entry name" value="FAD/NAD(P)-binding domain"/>
    <property type="match status" value="2"/>
</dbReference>
<dbReference type="Pfam" id="PF13738">
    <property type="entry name" value="Pyr_redox_3"/>
    <property type="match status" value="1"/>
</dbReference>
<organism evidence="9 10">
    <name type="scientific">Flexivirga caeni</name>
    <dbReference type="NCBI Taxonomy" id="2294115"/>
    <lineage>
        <taxon>Bacteria</taxon>
        <taxon>Bacillati</taxon>
        <taxon>Actinomycetota</taxon>
        <taxon>Actinomycetes</taxon>
        <taxon>Micrococcales</taxon>
        <taxon>Dermacoccaceae</taxon>
        <taxon>Flexivirga</taxon>
    </lineage>
</organism>
<comment type="similarity">
    <text evidence="2">Belongs to the FAD-binding monooxygenase family.</text>
</comment>
<gene>
    <name evidence="9" type="ORF">EFY87_15755</name>
</gene>
<dbReference type="RefSeq" id="WP_123272441.1">
    <property type="nucleotide sequence ID" value="NZ_RJJQ01000018.1"/>
</dbReference>
<proteinExistence type="inferred from homology"/>
<dbReference type="EMBL" id="RJJQ01000018">
    <property type="protein sequence ID" value="RNI19878.1"/>
    <property type="molecule type" value="Genomic_DNA"/>
</dbReference>
<dbReference type="AlphaFoldDB" id="A0A3M9M5R3"/>
<evidence type="ECO:0000256" key="1">
    <source>
        <dbReference type="ARBA" id="ARBA00001974"/>
    </source>
</evidence>
<evidence type="ECO:0000256" key="5">
    <source>
        <dbReference type="ARBA" id="ARBA00022857"/>
    </source>
</evidence>
<evidence type="ECO:0000256" key="7">
    <source>
        <dbReference type="ARBA" id="ARBA00023033"/>
    </source>
</evidence>
<keyword evidence="6" id="KW-0560">Oxidoreductase</keyword>
<evidence type="ECO:0000313" key="10">
    <source>
        <dbReference type="Proteomes" id="UP000271678"/>
    </source>
</evidence>
<dbReference type="PANTHER" id="PTHR43872">
    <property type="entry name" value="MONOOXYGENASE, PUTATIVE (AFU_ORTHOLOGUE AFUA_8G02570)-RELATED"/>
    <property type="match status" value="1"/>
</dbReference>
<evidence type="ECO:0000313" key="9">
    <source>
        <dbReference type="EMBL" id="RNI19878.1"/>
    </source>
</evidence>
<keyword evidence="10" id="KW-1185">Reference proteome</keyword>
<evidence type="ECO:0000256" key="2">
    <source>
        <dbReference type="ARBA" id="ARBA00010139"/>
    </source>
</evidence>
<evidence type="ECO:0000256" key="8">
    <source>
        <dbReference type="SAM" id="MobiDB-lite"/>
    </source>
</evidence>
<protein>
    <submittedName>
        <fullName evidence="9">NAD(P)/FAD-dependent oxidoreductase</fullName>
    </submittedName>
</protein>